<feature type="non-terminal residue" evidence="2">
    <location>
        <position position="1"/>
    </location>
</feature>
<feature type="non-terminal residue" evidence="2">
    <location>
        <position position="285"/>
    </location>
</feature>
<dbReference type="PANTHER" id="PTHR41775:SF1">
    <property type="entry name" value="PEPTIDASE M6-LIKE DOMAIN-CONTAINING PROTEIN"/>
    <property type="match status" value="1"/>
</dbReference>
<reference evidence="2" key="1">
    <citation type="journal article" date="2014" name="Front. Microbiol.">
        <title>High frequency of phylogenetically diverse reductive dehalogenase-homologous genes in deep subseafloor sedimentary metagenomes.</title>
        <authorList>
            <person name="Kawai M."/>
            <person name="Futagami T."/>
            <person name="Toyoda A."/>
            <person name="Takaki Y."/>
            <person name="Nishi S."/>
            <person name="Hori S."/>
            <person name="Arai W."/>
            <person name="Tsubouchi T."/>
            <person name="Morono Y."/>
            <person name="Uchiyama I."/>
            <person name="Ito T."/>
            <person name="Fujiyama A."/>
            <person name="Inagaki F."/>
            <person name="Takami H."/>
        </authorList>
    </citation>
    <scope>NUCLEOTIDE SEQUENCE</scope>
    <source>
        <strain evidence="2">Expedition CK06-06</strain>
    </source>
</reference>
<protein>
    <recommendedName>
        <fullName evidence="1">Peptidase M6-like domain-containing protein</fullName>
    </recommendedName>
</protein>
<organism evidence="2">
    <name type="scientific">marine sediment metagenome</name>
    <dbReference type="NCBI Taxonomy" id="412755"/>
    <lineage>
        <taxon>unclassified sequences</taxon>
        <taxon>metagenomes</taxon>
        <taxon>ecological metagenomes</taxon>
    </lineage>
</organism>
<proteinExistence type="predicted"/>
<name>X1MK50_9ZZZZ</name>
<evidence type="ECO:0000313" key="2">
    <source>
        <dbReference type="EMBL" id="GAI31663.1"/>
    </source>
</evidence>
<dbReference type="EMBL" id="BARV01016899">
    <property type="protein sequence ID" value="GAI31663.1"/>
    <property type="molecule type" value="Genomic_DNA"/>
</dbReference>
<dbReference type="GO" id="GO:0006508">
    <property type="term" value="P:proteolysis"/>
    <property type="evidence" value="ECO:0007669"/>
    <property type="project" value="InterPro"/>
</dbReference>
<accession>X1MK50</accession>
<dbReference type="Pfam" id="PF05547">
    <property type="entry name" value="Peptidase_M6"/>
    <property type="match status" value="1"/>
</dbReference>
<dbReference type="SUPFAM" id="SSF55486">
    <property type="entry name" value="Metalloproteases ('zincins'), catalytic domain"/>
    <property type="match status" value="1"/>
</dbReference>
<comment type="caution">
    <text evidence="2">The sequence shown here is derived from an EMBL/GenBank/DDBJ whole genome shotgun (WGS) entry which is preliminary data.</text>
</comment>
<gene>
    <name evidence="2" type="ORF">S06H3_28896</name>
</gene>
<dbReference type="PANTHER" id="PTHR41775">
    <property type="entry name" value="SECRETED PROTEIN-RELATED"/>
    <property type="match status" value="1"/>
</dbReference>
<dbReference type="AlphaFoldDB" id="X1MK50"/>
<sequence length="285" mass="30432">FIPGLQNRMRAVIAKIALFCLGLCLAVGKSAAVTPPSKGVETPAGFGKFLARQNRIYLSNFRIPQERGKGPVLARAAQQKIILPVILAAYSDRPGVIQPGTFTEKLFLSYPTGTMSEYYAEISSGGFTLEGEVFGWFATPRTQAQYNSGGPLGQTASFPESPEGFVVDAVTAADSQVDFSRFDNDGPDGEPDSGDDDGFVDALIVVHPGGDAANGDSDNFWSHTSRLDSYIVETNDPAAGGGFIKIDQYSLVPELVGDGSFEMAAEIGVFCHEFGHQLGLLDLYD</sequence>
<dbReference type="GO" id="GO:0008233">
    <property type="term" value="F:peptidase activity"/>
    <property type="evidence" value="ECO:0007669"/>
    <property type="project" value="InterPro"/>
</dbReference>
<feature type="domain" description="Peptidase M6-like" evidence="1">
    <location>
        <begin position="114"/>
        <end position="285"/>
    </location>
</feature>
<evidence type="ECO:0000259" key="1">
    <source>
        <dbReference type="Pfam" id="PF05547"/>
    </source>
</evidence>
<dbReference type="InterPro" id="IPR008757">
    <property type="entry name" value="Peptidase_M6-like_domain"/>
</dbReference>